<protein>
    <submittedName>
        <fullName evidence="14">Phospholipid-lipopolysaccharide ABC transporter</fullName>
    </submittedName>
</protein>
<dbReference type="EMBL" id="CP000733">
    <property type="protein sequence ID" value="ABS77443.2"/>
    <property type="molecule type" value="Genomic_DNA"/>
</dbReference>
<dbReference type="FunFam" id="1.20.1560.10:FF:000243">
    <property type="entry name" value="ABC transporter (MsbA subfamily)"/>
    <property type="match status" value="1"/>
</dbReference>
<dbReference type="Pfam" id="PF00664">
    <property type="entry name" value="ABC_membrane"/>
    <property type="match status" value="1"/>
</dbReference>
<dbReference type="GO" id="GO:0034040">
    <property type="term" value="F:ATPase-coupled lipid transmembrane transporter activity"/>
    <property type="evidence" value="ECO:0007669"/>
    <property type="project" value="InterPro"/>
</dbReference>
<dbReference type="InterPro" id="IPR003439">
    <property type="entry name" value="ABC_transporter-like_ATP-bd"/>
</dbReference>
<dbReference type="GO" id="GO:0016887">
    <property type="term" value="F:ATP hydrolysis activity"/>
    <property type="evidence" value="ECO:0007669"/>
    <property type="project" value="InterPro"/>
</dbReference>
<proteinExistence type="predicted"/>
<dbReference type="PROSITE" id="PS50929">
    <property type="entry name" value="ABC_TM1F"/>
    <property type="match status" value="1"/>
</dbReference>
<evidence type="ECO:0000256" key="8">
    <source>
        <dbReference type="ARBA" id="ARBA00022989"/>
    </source>
</evidence>
<dbReference type="Gene3D" id="3.40.50.300">
    <property type="entry name" value="P-loop containing nucleotide triphosphate hydrolases"/>
    <property type="match status" value="1"/>
</dbReference>
<accession>A9KFK9</accession>
<dbReference type="GO" id="GO:0015421">
    <property type="term" value="F:ABC-type oligopeptide transporter activity"/>
    <property type="evidence" value="ECO:0007669"/>
    <property type="project" value="TreeGrafter"/>
</dbReference>
<dbReference type="RefSeq" id="WP_011996829.1">
    <property type="nucleotide sequence ID" value="NC_009727.1"/>
</dbReference>
<evidence type="ECO:0000256" key="1">
    <source>
        <dbReference type="ARBA" id="ARBA00004651"/>
    </source>
</evidence>
<keyword evidence="9" id="KW-0445">Lipid transport</keyword>
<dbReference type="PROSITE" id="PS50893">
    <property type="entry name" value="ABC_TRANSPORTER_2"/>
    <property type="match status" value="1"/>
</dbReference>
<evidence type="ECO:0000313" key="15">
    <source>
        <dbReference type="Proteomes" id="UP000008555"/>
    </source>
</evidence>
<evidence type="ECO:0000256" key="9">
    <source>
        <dbReference type="ARBA" id="ARBA00023055"/>
    </source>
</evidence>
<dbReference type="SUPFAM" id="SSF52540">
    <property type="entry name" value="P-loop containing nucleoside triphosphate hydrolases"/>
    <property type="match status" value="1"/>
</dbReference>
<dbReference type="AlphaFoldDB" id="A9KFK9"/>
<keyword evidence="10 11" id="KW-0472">Membrane</keyword>
<feature type="transmembrane region" description="Helical" evidence="11">
    <location>
        <begin position="29"/>
        <end position="52"/>
    </location>
</feature>
<dbReference type="InterPro" id="IPR011917">
    <property type="entry name" value="ABC_transpr_lipidA"/>
</dbReference>
<dbReference type="SMART" id="SM00382">
    <property type="entry name" value="AAA"/>
    <property type="match status" value="1"/>
</dbReference>
<keyword evidence="8 11" id="KW-1133">Transmembrane helix</keyword>
<keyword evidence="6" id="KW-0067">ATP-binding</keyword>
<evidence type="ECO:0000256" key="3">
    <source>
        <dbReference type="ARBA" id="ARBA00022475"/>
    </source>
</evidence>
<dbReference type="NCBIfam" id="TIGR02203">
    <property type="entry name" value="MsbA_lipidA"/>
    <property type="match status" value="1"/>
</dbReference>
<dbReference type="Proteomes" id="UP000008555">
    <property type="component" value="Chromosome"/>
</dbReference>
<name>A9KFK9_COXBN</name>
<dbReference type="InterPro" id="IPR039421">
    <property type="entry name" value="Type_1_exporter"/>
</dbReference>
<evidence type="ECO:0000259" key="13">
    <source>
        <dbReference type="PROSITE" id="PS50929"/>
    </source>
</evidence>
<keyword evidence="3" id="KW-1003">Cell membrane</keyword>
<reference evidence="14 15" key="1">
    <citation type="journal article" date="2009" name="Infect. Immun.">
        <title>Comparative genomics reveal extensive transposon-mediated genomic plasticity and diversity among potential effector proteins within the genus Coxiella.</title>
        <authorList>
            <person name="Beare P.A."/>
            <person name="Unsworth N."/>
            <person name="Andoh M."/>
            <person name="Voth D.E."/>
            <person name="Omsland A."/>
            <person name="Gilk S.D."/>
            <person name="Williams K.P."/>
            <person name="Sobral B.W."/>
            <person name="Kupko J.J.III."/>
            <person name="Porcella S.F."/>
            <person name="Samuel J.E."/>
            <person name="Heinzen R.A."/>
        </authorList>
    </citation>
    <scope>NUCLEOTIDE SEQUENCE [LARGE SCALE GENOMIC DNA]</scope>
    <source>
        <strain evidence="14 15">Dugway 5J108-111</strain>
    </source>
</reference>
<dbReference type="GO" id="GO:0005524">
    <property type="term" value="F:ATP binding"/>
    <property type="evidence" value="ECO:0007669"/>
    <property type="project" value="UniProtKB-KW"/>
</dbReference>
<evidence type="ECO:0000313" key="14">
    <source>
        <dbReference type="EMBL" id="ABS77443.2"/>
    </source>
</evidence>
<dbReference type="PANTHER" id="PTHR43394:SF1">
    <property type="entry name" value="ATP-BINDING CASSETTE SUB-FAMILY B MEMBER 10, MITOCHONDRIAL"/>
    <property type="match status" value="1"/>
</dbReference>
<organism evidence="14 15">
    <name type="scientific">Coxiella burnetii (strain Dugway 5J108-111)</name>
    <dbReference type="NCBI Taxonomy" id="434922"/>
    <lineage>
        <taxon>Bacteria</taxon>
        <taxon>Pseudomonadati</taxon>
        <taxon>Pseudomonadota</taxon>
        <taxon>Gammaproteobacteria</taxon>
        <taxon>Legionellales</taxon>
        <taxon>Coxiellaceae</taxon>
        <taxon>Coxiella</taxon>
    </lineage>
</organism>
<dbReference type="Pfam" id="PF00005">
    <property type="entry name" value="ABC_tran"/>
    <property type="match status" value="1"/>
</dbReference>
<feature type="transmembrane region" description="Helical" evidence="11">
    <location>
        <begin position="251"/>
        <end position="275"/>
    </location>
</feature>
<keyword evidence="7" id="KW-1278">Translocase</keyword>
<dbReference type="PROSITE" id="PS00211">
    <property type="entry name" value="ABC_TRANSPORTER_1"/>
    <property type="match status" value="1"/>
</dbReference>
<feature type="domain" description="ABC transmembrane type-1" evidence="13">
    <location>
        <begin position="34"/>
        <end position="314"/>
    </location>
</feature>
<feature type="domain" description="ABC transporter" evidence="12">
    <location>
        <begin position="346"/>
        <end position="582"/>
    </location>
</feature>
<dbReference type="Gene3D" id="1.20.1560.10">
    <property type="entry name" value="ABC transporter type 1, transmembrane domain"/>
    <property type="match status" value="1"/>
</dbReference>
<dbReference type="InterPro" id="IPR017871">
    <property type="entry name" value="ABC_transporter-like_CS"/>
</dbReference>
<feature type="transmembrane region" description="Helical" evidence="11">
    <location>
        <begin position="175"/>
        <end position="195"/>
    </location>
</feature>
<evidence type="ECO:0000256" key="11">
    <source>
        <dbReference type="SAM" id="Phobius"/>
    </source>
</evidence>
<evidence type="ECO:0000256" key="4">
    <source>
        <dbReference type="ARBA" id="ARBA00022692"/>
    </source>
</evidence>
<gene>
    <name evidence="14" type="primary">msbA</name>
    <name evidence="14" type="ordered locus">CBUD_0921</name>
</gene>
<evidence type="ECO:0000256" key="2">
    <source>
        <dbReference type="ARBA" id="ARBA00022448"/>
    </source>
</evidence>
<evidence type="ECO:0000256" key="10">
    <source>
        <dbReference type="ARBA" id="ARBA00023136"/>
    </source>
</evidence>
<dbReference type="KEGG" id="cbd:CBUD_0921"/>
<evidence type="ECO:0000256" key="7">
    <source>
        <dbReference type="ARBA" id="ARBA00022967"/>
    </source>
</evidence>
<keyword evidence="2" id="KW-0813">Transport</keyword>
<dbReference type="InterPro" id="IPR027417">
    <property type="entry name" value="P-loop_NTPase"/>
</dbReference>
<evidence type="ECO:0000256" key="5">
    <source>
        <dbReference type="ARBA" id="ARBA00022741"/>
    </source>
</evidence>
<dbReference type="SUPFAM" id="SSF90123">
    <property type="entry name" value="ABC transporter transmembrane region"/>
    <property type="match status" value="1"/>
</dbReference>
<dbReference type="InterPro" id="IPR036640">
    <property type="entry name" value="ABC1_TM_sf"/>
</dbReference>
<evidence type="ECO:0000256" key="6">
    <source>
        <dbReference type="ARBA" id="ARBA00022840"/>
    </source>
</evidence>
<feature type="transmembrane region" description="Helical" evidence="11">
    <location>
        <begin position="148"/>
        <end position="169"/>
    </location>
</feature>
<keyword evidence="4 11" id="KW-0812">Transmembrane</keyword>
<comment type="subcellular location">
    <subcellularLocation>
        <location evidence="1">Cell membrane</location>
        <topology evidence="1">Multi-pass membrane protein</topology>
    </subcellularLocation>
</comment>
<feature type="transmembrane region" description="Helical" evidence="11">
    <location>
        <begin position="72"/>
        <end position="95"/>
    </location>
</feature>
<dbReference type="InterPro" id="IPR003593">
    <property type="entry name" value="AAA+_ATPase"/>
</dbReference>
<evidence type="ECO:0000259" key="12">
    <source>
        <dbReference type="PROSITE" id="PS50893"/>
    </source>
</evidence>
<dbReference type="GO" id="GO:0005886">
    <property type="term" value="C:plasma membrane"/>
    <property type="evidence" value="ECO:0007669"/>
    <property type="project" value="UniProtKB-SubCell"/>
</dbReference>
<sequence length="596" mass="66730">MAIIQLKMKTLTSQGIRTYGRLLQATKQYWPIFLIGVVGMIAVSLSDAGFTWLIKPIINRGFIARDLVFIRWLPFIIVLVFLFRGAANFLSTYFINRVARNIVMDFRRAIFSHLLRLPAEFYDRHSSGHLLSTVIYNVEQVAQASSDALIITLQASSLVVGLLVVMFLVSWKLTLFFLVITPLIAWVMRVCSARLRHLSTSVQKSVGEVTHIASEAIEAYKIVRLYGGQKYENEKFRHATKLNQQRELKVVVTNSVGTSLVQLLIAIPIAIVLFFATQPSFHVTAGSFASIVSAMIMMLRPVRRLTMVNSYIQKGIAAAESIFKLLDEDVEKDRGERHLVRARGAIEYQGVSFAYDNSKKTILSEISFSIEPGQMVAIVGRSGAGKSTLINLLPRFYDASTGVIKIDGINIKEFRLQELRNQFGLVSQHTTLFNDTILNNIAYGQAGSIDKRKIIEAARAAHAMEFIEQLPEGLDTVIGENGVRFSGGQRQRIAIARALFKNAPIHILDEATSSLDTHSERHIQAALDNLMDQCTTLVIAHRLSTIERADWIMVLEEGRLIEKGTHQQLLTLNGAYAELYRMQFAEKPAAMTALDE</sequence>
<keyword evidence="5" id="KW-0547">Nucleotide-binding</keyword>
<dbReference type="InterPro" id="IPR011527">
    <property type="entry name" value="ABC1_TM_dom"/>
</dbReference>
<dbReference type="PANTHER" id="PTHR43394">
    <property type="entry name" value="ATP-DEPENDENT PERMEASE MDL1, MITOCHONDRIAL"/>
    <property type="match status" value="1"/>
</dbReference>
<dbReference type="FunFam" id="3.40.50.300:FF:000140">
    <property type="entry name" value="Lipid A export ATP-binding/permease protein MsbA"/>
    <property type="match status" value="1"/>
</dbReference>
<dbReference type="CDD" id="cd18552">
    <property type="entry name" value="ABC_6TM_MsbA_like"/>
    <property type="match status" value="1"/>
</dbReference>
<dbReference type="HOGENOM" id="CLU_000604_84_3_6"/>